<reference evidence="3 4" key="2">
    <citation type="submission" date="2024-11" db="EMBL/GenBank/DDBJ databases">
        <title>Using genomics to understand microbial adaptation to soil warming.</title>
        <authorList>
            <person name="Deangelis K.M. PhD."/>
        </authorList>
    </citation>
    <scope>NUCLEOTIDE SEQUENCE [LARGE SCALE GENOMIC DNA]</scope>
    <source>
        <strain evidence="3 4">GAS97</strain>
    </source>
</reference>
<keyword evidence="1" id="KW-0472">Membrane</keyword>
<dbReference type="EMBL" id="JBIYDN010000002">
    <property type="protein sequence ID" value="MFK4440714.1"/>
    <property type="molecule type" value="Genomic_DNA"/>
</dbReference>
<dbReference type="Proteomes" id="UP001620514">
    <property type="component" value="Unassembled WGS sequence"/>
</dbReference>
<accession>A0ABW8MBK0</accession>
<feature type="transmembrane region" description="Helical" evidence="1">
    <location>
        <begin position="39"/>
        <end position="63"/>
    </location>
</feature>
<protein>
    <submittedName>
        <fullName evidence="3">Flp pilus assembly protein TadG</fullName>
    </submittedName>
</protein>
<keyword evidence="4" id="KW-1185">Reference proteome</keyword>
<organism evidence="3 4">
    <name type="scientific">Caballeronia udeis</name>
    <dbReference type="NCBI Taxonomy" id="1232866"/>
    <lineage>
        <taxon>Bacteria</taxon>
        <taxon>Pseudomonadati</taxon>
        <taxon>Pseudomonadota</taxon>
        <taxon>Betaproteobacteria</taxon>
        <taxon>Burkholderiales</taxon>
        <taxon>Burkholderiaceae</taxon>
        <taxon>Caballeronia</taxon>
    </lineage>
</organism>
<name>A0ABW8MBK0_9BURK</name>
<evidence type="ECO:0000313" key="4">
    <source>
        <dbReference type="Proteomes" id="UP001620514"/>
    </source>
</evidence>
<reference evidence="3 4" key="1">
    <citation type="submission" date="2024-10" db="EMBL/GenBank/DDBJ databases">
        <authorList>
            <person name="Deangelis K."/>
            <person name="Huntemann M."/>
            <person name="Clum A."/>
            <person name="Wang J."/>
            <person name="Palaniappan K."/>
            <person name="Ritter S."/>
            <person name="Chen I.-M."/>
            <person name="Stamatis D."/>
            <person name="Reddy T."/>
            <person name="O'Malley R."/>
            <person name="Daum C."/>
            <person name="Ng V."/>
            <person name="Ivanova N."/>
            <person name="Kyrpides N."/>
            <person name="Woyke T."/>
        </authorList>
    </citation>
    <scope>NUCLEOTIDE SEQUENCE [LARGE SCALE GENOMIC DNA]</scope>
    <source>
        <strain evidence="3 4">GAS97</strain>
    </source>
</reference>
<keyword evidence="1" id="KW-1133">Transmembrane helix</keyword>
<sequence length="177" mass="18844">MTRFNSARLVSQDAQQSVRIRAPVHGRSRAGRRVQRGSMAVEFAIVFPLFFLVFYAIVTYSMIFVAQQSLTLAASEGARAALRYEAGATSTASALALRASAACTTATGLVNWLAGVAPCTATYAACSFDATMQCVNVTLKYNYASQPLVPSLPLIGLPVPTSLIASAMVQLNPENLF</sequence>
<comment type="caution">
    <text evidence="3">The sequence shown here is derived from an EMBL/GenBank/DDBJ whole genome shotgun (WGS) entry which is preliminary data.</text>
</comment>
<proteinExistence type="predicted"/>
<dbReference type="InterPro" id="IPR012495">
    <property type="entry name" value="TadE-like_dom"/>
</dbReference>
<dbReference type="Pfam" id="PF07811">
    <property type="entry name" value="TadE"/>
    <property type="match status" value="1"/>
</dbReference>
<feature type="domain" description="TadE-like" evidence="2">
    <location>
        <begin position="37"/>
        <end position="79"/>
    </location>
</feature>
<evidence type="ECO:0000256" key="1">
    <source>
        <dbReference type="SAM" id="Phobius"/>
    </source>
</evidence>
<keyword evidence="1" id="KW-0812">Transmembrane</keyword>
<gene>
    <name evidence="3" type="ORF">ABH943_000720</name>
</gene>
<evidence type="ECO:0000259" key="2">
    <source>
        <dbReference type="Pfam" id="PF07811"/>
    </source>
</evidence>
<evidence type="ECO:0000313" key="3">
    <source>
        <dbReference type="EMBL" id="MFK4440714.1"/>
    </source>
</evidence>